<dbReference type="GO" id="GO:0016747">
    <property type="term" value="F:acyltransferase activity, transferring groups other than amino-acyl groups"/>
    <property type="evidence" value="ECO:0007669"/>
    <property type="project" value="InterPro"/>
</dbReference>
<feature type="domain" description="N-acetyltransferase" evidence="1">
    <location>
        <begin position="4"/>
        <end position="155"/>
    </location>
</feature>
<name>A0A328BSB5_9BACT</name>
<reference evidence="3" key="1">
    <citation type="submission" date="2018-05" db="EMBL/GenBank/DDBJ databases">
        <authorList>
            <person name="Nie L."/>
        </authorList>
    </citation>
    <scope>NUCLEOTIDE SEQUENCE [LARGE SCALE GENOMIC DNA]</scope>
    <source>
        <strain evidence="3">NL</strain>
    </source>
</reference>
<dbReference type="InterPro" id="IPR000182">
    <property type="entry name" value="GNAT_dom"/>
</dbReference>
<dbReference type="AlphaFoldDB" id="A0A328BSB5"/>
<dbReference type="CDD" id="cd04301">
    <property type="entry name" value="NAT_SF"/>
    <property type="match status" value="1"/>
</dbReference>
<protein>
    <submittedName>
        <fullName evidence="2">N-acetyltransferase</fullName>
    </submittedName>
</protein>
<evidence type="ECO:0000313" key="3">
    <source>
        <dbReference type="Proteomes" id="UP000248553"/>
    </source>
</evidence>
<evidence type="ECO:0000313" key="2">
    <source>
        <dbReference type="EMBL" id="RAK70180.1"/>
    </source>
</evidence>
<dbReference type="RefSeq" id="WP_111476914.1">
    <property type="nucleotide sequence ID" value="NZ_QHKM01000001.1"/>
</dbReference>
<dbReference type="SUPFAM" id="SSF55729">
    <property type="entry name" value="Acyl-CoA N-acyltransferases (Nat)"/>
    <property type="match status" value="1"/>
</dbReference>
<gene>
    <name evidence="2" type="ORF">DLM85_04855</name>
</gene>
<keyword evidence="3" id="KW-1185">Reference proteome</keyword>
<dbReference type="Pfam" id="PF13527">
    <property type="entry name" value="Acetyltransf_9"/>
    <property type="match status" value="1"/>
</dbReference>
<dbReference type="OrthoDB" id="9797178at2"/>
<dbReference type="Proteomes" id="UP000248553">
    <property type="component" value="Unassembled WGS sequence"/>
</dbReference>
<dbReference type="EMBL" id="QHKM01000001">
    <property type="protein sequence ID" value="RAK70180.1"/>
    <property type="molecule type" value="Genomic_DNA"/>
</dbReference>
<dbReference type="PROSITE" id="PS51186">
    <property type="entry name" value="GNAT"/>
    <property type="match status" value="1"/>
</dbReference>
<dbReference type="Gene3D" id="3.40.630.30">
    <property type="match status" value="1"/>
</dbReference>
<dbReference type="PANTHER" id="PTHR43617:SF2">
    <property type="entry name" value="UPF0039 PROTEIN SLL0451"/>
    <property type="match status" value="1"/>
</dbReference>
<dbReference type="InterPro" id="IPR000540">
    <property type="entry name" value="Flag_MotA_CS"/>
</dbReference>
<sequence length="175" mass="17920">MSDLLIRPETPADFPAVTALLRAAFAGPGEARLVERLRQGPGYAPALALVATLAGEVVGHILLTPISIEPAAGGSSTPSLALAPVAVQPAQQRRGIGAALVEAGLTAGRARGHGSVILLGHPEYYPRFGFAPASLWGIRAPFEVPDAAFMALELRPGALARAAGTVRYPAAFAQG</sequence>
<keyword evidence="2" id="KW-0808">Transferase</keyword>
<evidence type="ECO:0000259" key="1">
    <source>
        <dbReference type="PROSITE" id="PS51186"/>
    </source>
</evidence>
<dbReference type="InterPro" id="IPR050276">
    <property type="entry name" value="MshD_Acetyltransferase"/>
</dbReference>
<comment type="caution">
    <text evidence="2">The sequence shown here is derived from an EMBL/GenBank/DDBJ whole genome shotgun (WGS) entry which is preliminary data.</text>
</comment>
<proteinExistence type="predicted"/>
<dbReference type="InterPro" id="IPR016181">
    <property type="entry name" value="Acyl_CoA_acyltransferase"/>
</dbReference>
<dbReference type="PANTHER" id="PTHR43617">
    <property type="entry name" value="L-AMINO ACID N-ACETYLTRANSFERASE"/>
    <property type="match status" value="1"/>
</dbReference>
<accession>A0A328BSB5</accession>
<organism evidence="2 3">
    <name type="scientific">Hymenobacter edaphi</name>
    <dbReference type="NCBI Taxonomy" id="2211146"/>
    <lineage>
        <taxon>Bacteria</taxon>
        <taxon>Pseudomonadati</taxon>
        <taxon>Bacteroidota</taxon>
        <taxon>Cytophagia</taxon>
        <taxon>Cytophagales</taxon>
        <taxon>Hymenobacteraceae</taxon>
        <taxon>Hymenobacter</taxon>
    </lineage>
</organism>
<dbReference type="PROSITE" id="PS01307">
    <property type="entry name" value="MOTA"/>
    <property type="match status" value="1"/>
</dbReference>